<evidence type="ECO:0000256" key="1">
    <source>
        <dbReference type="SAM" id="Phobius"/>
    </source>
</evidence>
<keyword evidence="1" id="KW-1133">Transmembrane helix</keyword>
<proteinExistence type="predicted"/>
<reference evidence="2 3" key="1">
    <citation type="journal article" date="2010" name="Int. J. Syst. Evol. Microbiol.">
        <title>Thiohalobacter thiocyanaticus gen. nov., sp. nov., a moderately halophilic, sulfur-oxidizing gammaproteobacterium from hypersaline lakes, that utilizes thiocyanate.</title>
        <authorList>
            <person name="Sorokin D.Y."/>
            <person name="Kovaleva O.L."/>
            <person name="Tourova T.P."/>
            <person name="Muyzer G."/>
        </authorList>
    </citation>
    <scope>NUCLEOTIDE SEQUENCE [LARGE SCALE GENOMIC DNA]</scope>
    <source>
        <strain evidence="2 3">Hrh1</strain>
    </source>
</reference>
<dbReference type="RefSeq" id="WP_125180407.1">
    <property type="nucleotide sequence ID" value="NZ_QZMU01000001.1"/>
</dbReference>
<dbReference type="OrthoDB" id="5734946at2"/>
<dbReference type="EMBL" id="QZMU01000001">
    <property type="protein sequence ID" value="RRQ21192.1"/>
    <property type="molecule type" value="Genomic_DNA"/>
</dbReference>
<protein>
    <submittedName>
        <fullName evidence="2">DUF4845 domain-containing protein</fullName>
    </submittedName>
</protein>
<evidence type="ECO:0000313" key="3">
    <source>
        <dbReference type="Proteomes" id="UP000287798"/>
    </source>
</evidence>
<name>A0A426QHH1_9GAMM</name>
<keyword evidence="1" id="KW-0472">Membrane</keyword>
<feature type="transmembrane region" description="Helical" evidence="1">
    <location>
        <begin position="12"/>
        <end position="33"/>
    </location>
</feature>
<comment type="caution">
    <text evidence="2">The sequence shown here is derived from an EMBL/GenBank/DDBJ whole genome shotgun (WGS) entry which is preliminary data.</text>
</comment>
<dbReference type="AlphaFoldDB" id="A0A426QHH1"/>
<evidence type="ECO:0000313" key="2">
    <source>
        <dbReference type="EMBL" id="RRQ21192.1"/>
    </source>
</evidence>
<keyword evidence="3" id="KW-1185">Reference proteome</keyword>
<keyword evidence="1" id="KW-0812">Transmembrane</keyword>
<accession>A0A426QHH1</accession>
<dbReference type="InterPro" id="IPR032314">
    <property type="entry name" value="DUF4845"/>
</dbReference>
<dbReference type="Proteomes" id="UP000287798">
    <property type="component" value="Unassembled WGS sequence"/>
</dbReference>
<dbReference type="Pfam" id="PF16137">
    <property type="entry name" value="DUF4845"/>
    <property type="match status" value="1"/>
</dbReference>
<gene>
    <name evidence="2" type="ORF">D6C00_03960</name>
</gene>
<sequence>MRNLQRQQGMTLLGWIVVLGLIAFFVLLTLRLMPNYLENFKVAETLESLKNEPEITRKSTVEIRKLIDRRFMINDVTSIDAKDVKITNEKGRMTVRAQYEIRVPVLGNVDAVTKFDESVEMIRN</sequence>
<organism evidence="2 3">
    <name type="scientific">Thiohalobacter thiocyanaticus</name>
    <dbReference type="NCBI Taxonomy" id="585455"/>
    <lineage>
        <taxon>Bacteria</taxon>
        <taxon>Pseudomonadati</taxon>
        <taxon>Pseudomonadota</taxon>
        <taxon>Gammaproteobacteria</taxon>
        <taxon>Thiohalobacterales</taxon>
        <taxon>Thiohalobacteraceae</taxon>
        <taxon>Thiohalobacter</taxon>
    </lineage>
</organism>